<gene>
    <name evidence="2" type="ORF">VP01_835g2</name>
</gene>
<reference evidence="2 3" key="1">
    <citation type="submission" date="2015-08" db="EMBL/GenBank/DDBJ databases">
        <title>Next Generation Sequencing and Analysis of the Genome of Puccinia sorghi L Schw, the Causal Agent of Maize Common Rust.</title>
        <authorList>
            <person name="Rochi L."/>
            <person name="Burguener G."/>
            <person name="Darino M."/>
            <person name="Turjanski A."/>
            <person name="Kreff E."/>
            <person name="Dieguez M.J."/>
            <person name="Sacco F."/>
        </authorList>
    </citation>
    <scope>NUCLEOTIDE SEQUENCE [LARGE SCALE GENOMIC DNA]</scope>
    <source>
        <strain evidence="2 3">RO10H11247</strain>
    </source>
</reference>
<protein>
    <submittedName>
        <fullName evidence="2">Uncharacterized protein</fullName>
    </submittedName>
</protein>
<dbReference type="CDD" id="cd24142">
    <property type="entry name" value="ACL4-like"/>
    <property type="match status" value="1"/>
</dbReference>
<proteinExistence type="predicted"/>
<feature type="region of interest" description="Disordered" evidence="1">
    <location>
        <begin position="148"/>
        <end position="168"/>
    </location>
</feature>
<dbReference type="InterPro" id="IPR011990">
    <property type="entry name" value="TPR-like_helical_dom_sf"/>
</dbReference>
<dbReference type="SUPFAM" id="SSF48452">
    <property type="entry name" value="TPR-like"/>
    <property type="match status" value="1"/>
</dbReference>
<keyword evidence="3" id="KW-1185">Reference proteome</keyword>
<feature type="compositionally biased region" description="Basic and acidic residues" evidence="1">
    <location>
        <begin position="148"/>
        <end position="157"/>
    </location>
</feature>
<dbReference type="Pfam" id="PF14559">
    <property type="entry name" value="TPR_19"/>
    <property type="match status" value="1"/>
</dbReference>
<feature type="compositionally biased region" description="Acidic residues" evidence="1">
    <location>
        <begin position="276"/>
        <end position="290"/>
    </location>
</feature>
<feature type="region of interest" description="Disordered" evidence="1">
    <location>
        <begin position="1"/>
        <end position="36"/>
    </location>
</feature>
<dbReference type="Gene3D" id="1.25.40.10">
    <property type="entry name" value="Tetratricopeptide repeat domain"/>
    <property type="match status" value="1"/>
</dbReference>
<comment type="caution">
    <text evidence="2">The sequence shown here is derived from an EMBL/GenBank/DDBJ whole genome shotgun (WGS) entry which is preliminary data.</text>
</comment>
<dbReference type="EMBL" id="LAVV01013893">
    <property type="protein sequence ID" value="KNZ45225.1"/>
    <property type="molecule type" value="Genomic_DNA"/>
</dbReference>
<sequence>MARTKNPKRGKKKLSVDENKAEPDQPAQDVKNPDNNELEDLLDQADRLLISSDFKKARDLSQQALDIHNNHPRALETLALAELELGELQSARKLFQKSLNHSKSNPQPTVHLYLAQLSNSPKEALSHFKKALDLLKAKLNEILQSKKTHEEHPEPTHTHHHTQPNTIQWSIDESQIRRSCSRALVGMTEIYLTDLCFDPSAEEKCMEYLAMASSIDPTDPEPLQTLASVRLSQSETGLAKEALLLSWSLWRDKVPLSKRRTSGRFYQANGDSMADEREDGGDEGMLDDGEPAERTMDSIDSQMIIAEEVVIEEEQEEGHDGEIVLPPIDTRIQWAKLAIECEMWNSAIEVLHRCEAENDQDGEIEYLLALIQILSILFLISLLVMDLAEWSVGWNLRSLHGKLGEESGVDGSILKHLEELKVDLSKAGLAVQVNNEEEDKEAENLNLDDVNDADWVDASDIEMG</sequence>
<accession>A0A0L6UBN5</accession>
<organism evidence="2 3">
    <name type="scientific">Puccinia sorghi</name>
    <dbReference type="NCBI Taxonomy" id="27349"/>
    <lineage>
        <taxon>Eukaryota</taxon>
        <taxon>Fungi</taxon>
        <taxon>Dikarya</taxon>
        <taxon>Basidiomycota</taxon>
        <taxon>Pucciniomycotina</taxon>
        <taxon>Pucciniomycetes</taxon>
        <taxon>Pucciniales</taxon>
        <taxon>Pucciniaceae</taxon>
        <taxon>Puccinia</taxon>
    </lineage>
</organism>
<feature type="compositionally biased region" description="Basic residues" evidence="1">
    <location>
        <begin position="1"/>
        <end position="13"/>
    </location>
</feature>
<evidence type="ECO:0000313" key="2">
    <source>
        <dbReference type="EMBL" id="KNZ45225.1"/>
    </source>
</evidence>
<dbReference type="AlphaFoldDB" id="A0A0L6UBN5"/>
<dbReference type="VEuPathDB" id="FungiDB:VP01_835g2"/>
<name>A0A0L6UBN5_9BASI</name>
<evidence type="ECO:0000256" key="1">
    <source>
        <dbReference type="SAM" id="MobiDB-lite"/>
    </source>
</evidence>
<dbReference type="STRING" id="27349.A0A0L6UBN5"/>
<dbReference type="OrthoDB" id="1914839at2759"/>
<dbReference type="Proteomes" id="UP000037035">
    <property type="component" value="Unassembled WGS sequence"/>
</dbReference>
<feature type="region of interest" description="Disordered" evidence="1">
    <location>
        <begin position="269"/>
        <end position="293"/>
    </location>
</feature>
<feature type="compositionally biased region" description="Basic and acidic residues" evidence="1">
    <location>
        <begin position="14"/>
        <end position="23"/>
    </location>
</feature>
<evidence type="ECO:0000313" key="3">
    <source>
        <dbReference type="Proteomes" id="UP000037035"/>
    </source>
</evidence>